<keyword evidence="3" id="KW-0436">Ligase</keyword>
<dbReference type="FunFam" id="3.30.470.20:FF:000032">
    <property type="entry name" value="tubulin monoglycylase TTLL3 isoform X2"/>
    <property type="match status" value="1"/>
</dbReference>
<dbReference type="Pfam" id="PF03133">
    <property type="entry name" value="TTL"/>
    <property type="match status" value="1"/>
</dbReference>
<keyword evidence="2" id="KW-0963">Cytoplasm</keyword>
<dbReference type="Proteomes" id="UP001233999">
    <property type="component" value="Unassembled WGS sequence"/>
</dbReference>
<organism evidence="8 9">
    <name type="scientific">Diploptera punctata</name>
    <name type="common">Pacific beetle cockroach</name>
    <dbReference type="NCBI Taxonomy" id="6984"/>
    <lineage>
        <taxon>Eukaryota</taxon>
        <taxon>Metazoa</taxon>
        <taxon>Ecdysozoa</taxon>
        <taxon>Arthropoda</taxon>
        <taxon>Hexapoda</taxon>
        <taxon>Insecta</taxon>
        <taxon>Pterygota</taxon>
        <taxon>Neoptera</taxon>
        <taxon>Polyneoptera</taxon>
        <taxon>Dictyoptera</taxon>
        <taxon>Blattodea</taxon>
        <taxon>Blaberoidea</taxon>
        <taxon>Blaberidae</taxon>
        <taxon>Diplopterinae</taxon>
        <taxon>Diploptera</taxon>
    </lineage>
</organism>
<feature type="compositionally biased region" description="Acidic residues" evidence="7">
    <location>
        <begin position="1"/>
        <end position="11"/>
    </location>
</feature>
<dbReference type="GO" id="GO:0060271">
    <property type="term" value="P:cilium assembly"/>
    <property type="evidence" value="ECO:0007669"/>
    <property type="project" value="TreeGrafter"/>
</dbReference>
<evidence type="ECO:0000313" key="8">
    <source>
        <dbReference type="EMBL" id="KAJ9577909.1"/>
    </source>
</evidence>
<comment type="caution">
    <text evidence="8">The sequence shown here is derived from an EMBL/GenBank/DDBJ whole genome shotgun (WGS) entry which is preliminary data.</text>
</comment>
<dbReference type="GO" id="GO:0003341">
    <property type="term" value="P:cilium movement"/>
    <property type="evidence" value="ECO:0007669"/>
    <property type="project" value="TreeGrafter"/>
</dbReference>
<protein>
    <recommendedName>
        <fullName evidence="10">Tubulin glycylase 3A</fullName>
    </recommendedName>
</protein>
<dbReference type="InterPro" id="IPR004344">
    <property type="entry name" value="TTL/TTLL_fam"/>
</dbReference>
<reference evidence="8" key="1">
    <citation type="journal article" date="2023" name="IScience">
        <title>Live-bearing cockroach genome reveals convergent evolutionary mechanisms linked to viviparity in insects and beyond.</title>
        <authorList>
            <person name="Fouks B."/>
            <person name="Harrison M.C."/>
            <person name="Mikhailova A.A."/>
            <person name="Marchal E."/>
            <person name="English S."/>
            <person name="Carruthers M."/>
            <person name="Jennings E.C."/>
            <person name="Chiamaka E.L."/>
            <person name="Frigard R.A."/>
            <person name="Pippel M."/>
            <person name="Attardo G.M."/>
            <person name="Benoit J.B."/>
            <person name="Bornberg-Bauer E."/>
            <person name="Tobe S.S."/>
        </authorList>
    </citation>
    <scope>NUCLEOTIDE SEQUENCE</scope>
    <source>
        <strain evidence="8">Stay&amp;Tobe</strain>
    </source>
</reference>
<keyword evidence="9" id="KW-1185">Reference proteome</keyword>
<dbReference type="InterPro" id="IPR051437">
    <property type="entry name" value="TTLL_monoglycylase"/>
</dbReference>
<feature type="non-terminal residue" evidence="8">
    <location>
        <position position="750"/>
    </location>
</feature>
<evidence type="ECO:0000256" key="7">
    <source>
        <dbReference type="SAM" id="MobiDB-lite"/>
    </source>
</evidence>
<keyword evidence="5" id="KW-0067">ATP-binding</keyword>
<sequence>DEESSEVLEEAENLKPRRNSELKQKQKNCEFSEEKNECNNLESCNIGLKVKNNCEIFKKQKNQCQKKQGSDPDDGVMSDDGSMTCEKLIKVKDKVEKAIRDRKTFSVQGSFPTIREAMKQRGWVERDIQRYKCNSLDELSSNVPFFASVTDLRNTESTLTARLLRNVKVDFLWTMRSEPIDWKDVPKKQLINRFPRAYFTTKVGLCAYLQNMHWFCENGVSHVLFPRCYNVCHPEEMTAFTDDFRITACLGLLKWLVEKYEKTGEESIKSVEGKIPFTAVEFAIQRCQEYIGVQNHEDIDKFDSLTVWEHQWDQFLTSYYLAVHDNLLLMECRTPALQELYQAAKRVLHDMRKFWPQIDLDGMNNIWIVKPGAKSRGRGIQLTNKLEKVMDKINPAAIKESRYVVQKYIERPLLIYNTKFDIRQWFLVTSAQPLTIWMYKESYLRFCSQTFDLNNLHESVHLCNNAVQCKYKNAKRDACLPDENMWDCYTFQTYLRGIGRAEMWEKSIYPGMKESIICTLLASQEHMDRRKNCFELYGADFMLDEEFSPWLIEINSCPCMQPTTSVTARMCSQCLDDVIKVILPEGRFDRRASTGMFELVYRQQIPRSPPYLGMSLSIRGSKIPNSAFFRMPIRTSNQSNEFENMQLNSNNNTLNLEENVKRTVKYIQPVIANLIEGLTNQKLERKLNSNTEEYNKMEHMGNSKSLDDVVPENDKMVINIQEISDTQERLCTENYDHKFNTNRVERNHNS</sequence>
<dbReference type="GO" id="GO:0070736">
    <property type="term" value="F:protein-glycine ligase activity, initiating"/>
    <property type="evidence" value="ECO:0007669"/>
    <property type="project" value="TreeGrafter"/>
</dbReference>
<keyword evidence="6" id="KW-0206">Cytoskeleton</keyword>
<evidence type="ECO:0000256" key="5">
    <source>
        <dbReference type="ARBA" id="ARBA00022840"/>
    </source>
</evidence>
<dbReference type="EMBL" id="JASPKZ010009227">
    <property type="protein sequence ID" value="KAJ9577909.1"/>
    <property type="molecule type" value="Genomic_DNA"/>
</dbReference>
<dbReference type="SUPFAM" id="SSF56059">
    <property type="entry name" value="Glutathione synthetase ATP-binding domain-like"/>
    <property type="match status" value="1"/>
</dbReference>
<dbReference type="Gene3D" id="3.30.470.20">
    <property type="entry name" value="ATP-grasp fold, B domain"/>
    <property type="match status" value="1"/>
</dbReference>
<evidence type="ECO:0000256" key="3">
    <source>
        <dbReference type="ARBA" id="ARBA00022598"/>
    </source>
</evidence>
<evidence type="ECO:0000313" key="9">
    <source>
        <dbReference type="Proteomes" id="UP001233999"/>
    </source>
</evidence>
<comment type="subcellular location">
    <subcellularLocation>
        <location evidence="1">Cytoplasm</location>
        <location evidence="1">Cytoskeleton</location>
    </subcellularLocation>
</comment>
<name>A0AAD7ZC33_DIPPU</name>
<dbReference type="AlphaFoldDB" id="A0AAD7ZC33"/>
<reference evidence="8" key="2">
    <citation type="submission" date="2023-05" db="EMBL/GenBank/DDBJ databases">
        <authorList>
            <person name="Fouks B."/>
        </authorList>
    </citation>
    <scope>NUCLEOTIDE SEQUENCE</scope>
    <source>
        <strain evidence="8">Stay&amp;Tobe</strain>
        <tissue evidence="8">Testes</tissue>
    </source>
</reference>
<feature type="region of interest" description="Disordered" evidence="7">
    <location>
        <begin position="1"/>
        <end position="25"/>
    </location>
</feature>
<evidence type="ECO:0000256" key="4">
    <source>
        <dbReference type="ARBA" id="ARBA00022741"/>
    </source>
</evidence>
<feature type="non-terminal residue" evidence="8">
    <location>
        <position position="1"/>
    </location>
</feature>
<dbReference type="PANTHER" id="PTHR45870">
    <property type="entry name" value="TUBULIN MONOGLYCYLASE TTLL3"/>
    <property type="match status" value="1"/>
</dbReference>
<dbReference type="PROSITE" id="PS51221">
    <property type="entry name" value="TTL"/>
    <property type="match status" value="1"/>
</dbReference>
<feature type="compositionally biased region" description="Basic and acidic residues" evidence="7">
    <location>
        <begin position="12"/>
        <end position="25"/>
    </location>
</feature>
<dbReference type="GO" id="GO:0005930">
    <property type="term" value="C:axoneme"/>
    <property type="evidence" value="ECO:0007669"/>
    <property type="project" value="TreeGrafter"/>
</dbReference>
<dbReference type="GO" id="GO:0015630">
    <property type="term" value="C:microtubule cytoskeleton"/>
    <property type="evidence" value="ECO:0007669"/>
    <property type="project" value="TreeGrafter"/>
</dbReference>
<proteinExistence type="predicted"/>
<evidence type="ECO:0008006" key="10">
    <source>
        <dbReference type="Google" id="ProtNLM"/>
    </source>
</evidence>
<evidence type="ECO:0000256" key="1">
    <source>
        <dbReference type="ARBA" id="ARBA00004245"/>
    </source>
</evidence>
<gene>
    <name evidence="8" type="ORF">L9F63_025233</name>
</gene>
<keyword evidence="4" id="KW-0547">Nucleotide-binding</keyword>
<evidence type="ECO:0000256" key="6">
    <source>
        <dbReference type="ARBA" id="ARBA00023212"/>
    </source>
</evidence>
<dbReference type="GO" id="GO:0005524">
    <property type="term" value="F:ATP binding"/>
    <property type="evidence" value="ECO:0007669"/>
    <property type="project" value="UniProtKB-KW"/>
</dbReference>
<accession>A0AAD7ZC33</accession>
<dbReference type="PANTHER" id="PTHR45870:SF2">
    <property type="entry name" value="TUBULIN MONOGLYCYLASE TTLL3"/>
    <property type="match status" value="1"/>
</dbReference>
<evidence type="ECO:0000256" key="2">
    <source>
        <dbReference type="ARBA" id="ARBA00022490"/>
    </source>
</evidence>